<proteinExistence type="predicted"/>
<protein>
    <recommendedName>
        <fullName evidence="4">Coiled-coil domain-containing protein 28B</fullName>
    </recommendedName>
</protein>
<name>A0A813QVV4_9BILA</name>
<evidence type="ECO:0000313" key="3">
    <source>
        <dbReference type="Proteomes" id="UP000663870"/>
    </source>
</evidence>
<dbReference type="Proteomes" id="UP000663870">
    <property type="component" value="Unassembled WGS sequence"/>
</dbReference>
<organism evidence="2 3">
    <name type="scientific">Rotaria sordida</name>
    <dbReference type="NCBI Taxonomy" id="392033"/>
    <lineage>
        <taxon>Eukaryota</taxon>
        <taxon>Metazoa</taxon>
        <taxon>Spiralia</taxon>
        <taxon>Gnathifera</taxon>
        <taxon>Rotifera</taxon>
        <taxon>Eurotatoria</taxon>
        <taxon>Bdelloidea</taxon>
        <taxon>Philodinida</taxon>
        <taxon>Philodinidae</taxon>
        <taxon>Rotaria</taxon>
    </lineage>
</organism>
<evidence type="ECO:0000313" key="2">
    <source>
        <dbReference type="EMBL" id="CAF0774353.1"/>
    </source>
</evidence>
<comment type="caution">
    <text evidence="2">The sequence shown here is derived from an EMBL/GenBank/DDBJ whole genome shotgun (WGS) entry which is preliminary data.</text>
</comment>
<gene>
    <name evidence="2" type="ORF">JXQ802_LOCUS2885</name>
</gene>
<accession>A0A813QVV4</accession>
<sequence length="155" mass="17627">MSKTPTRNASAVLVDPTSESDDRFDDYSSDNPLDFTAGSIRPNEHAFFSDVTTMKELENDLTDLLQRFREGTLLAFSPQFTCTKMDTIRETQEQLARLHFSLDKDLSTINIESDECQKKANENMSCLMQKLQKLTEEIEKLPQMPSDHPVNSGTE</sequence>
<dbReference type="PANTHER" id="PTHR13400">
    <property type="entry name" value="CHEMOKINE C-C MOTIF RECEPTOR 1"/>
    <property type="match status" value="1"/>
</dbReference>
<feature type="compositionally biased region" description="Acidic residues" evidence="1">
    <location>
        <begin position="18"/>
        <end position="28"/>
    </location>
</feature>
<evidence type="ECO:0008006" key="4">
    <source>
        <dbReference type="Google" id="ProtNLM"/>
    </source>
</evidence>
<dbReference type="EMBL" id="CAJNOL010000037">
    <property type="protein sequence ID" value="CAF0774353.1"/>
    <property type="molecule type" value="Genomic_DNA"/>
</dbReference>
<keyword evidence="3" id="KW-1185">Reference proteome</keyword>
<dbReference type="Pfam" id="PF13270">
    <property type="entry name" value="CCDC28"/>
    <property type="match status" value="1"/>
</dbReference>
<feature type="region of interest" description="Disordered" evidence="1">
    <location>
        <begin position="1"/>
        <end position="28"/>
    </location>
</feature>
<evidence type="ECO:0000256" key="1">
    <source>
        <dbReference type="SAM" id="MobiDB-lite"/>
    </source>
</evidence>
<dbReference type="PANTHER" id="PTHR13400:SF4">
    <property type="entry name" value="COILED-COIL DOMAIN-CONTAINING PROTEIN 28A-LIKE PROTEIN"/>
    <property type="match status" value="1"/>
</dbReference>
<dbReference type="AlphaFoldDB" id="A0A813QVV4"/>
<dbReference type="InterPro" id="IPR025271">
    <property type="entry name" value="CCDC28"/>
</dbReference>
<reference evidence="2" key="1">
    <citation type="submission" date="2021-02" db="EMBL/GenBank/DDBJ databases">
        <authorList>
            <person name="Nowell W R."/>
        </authorList>
    </citation>
    <scope>NUCLEOTIDE SEQUENCE</scope>
</reference>